<dbReference type="InterPro" id="IPR047568">
    <property type="entry name" value="ATLF-like_dom"/>
</dbReference>
<comment type="subcellular location">
    <subcellularLocation>
        <location evidence="1">Secreted</location>
    </subcellularLocation>
</comment>
<evidence type="ECO:0000256" key="1">
    <source>
        <dbReference type="ARBA" id="ARBA00004613"/>
    </source>
</evidence>
<dbReference type="InterPro" id="IPR014781">
    <property type="entry name" value="Anthrax_toxin_lethal/edema_N/C"/>
</dbReference>
<protein>
    <submittedName>
        <fullName evidence="5">Toxin</fullName>
    </submittedName>
</protein>
<proteinExistence type="predicted"/>
<keyword evidence="3" id="KW-0732">Signal</keyword>
<comment type="caution">
    <text evidence="5">The sequence shown here is derived from an EMBL/GenBank/DDBJ whole genome shotgun (WGS) entry which is preliminary data.</text>
</comment>
<dbReference type="RefSeq" id="WP_322447440.1">
    <property type="nucleotide sequence ID" value="NZ_JAXOFX010000011.1"/>
</dbReference>
<organism evidence="5 6">
    <name type="scientific">Robertmurraya mangrovi</name>
    <dbReference type="NCBI Taxonomy" id="3098077"/>
    <lineage>
        <taxon>Bacteria</taxon>
        <taxon>Bacillati</taxon>
        <taxon>Bacillota</taxon>
        <taxon>Bacilli</taxon>
        <taxon>Bacillales</taxon>
        <taxon>Bacillaceae</taxon>
        <taxon>Robertmurraya</taxon>
    </lineage>
</organism>
<dbReference type="Gene3D" id="3.40.390.10">
    <property type="entry name" value="Collagenase (Catalytic Domain)"/>
    <property type="match status" value="1"/>
</dbReference>
<feature type="domain" description="ATLF-like" evidence="4">
    <location>
        <begin position="48"/>
        <end position="233"/>
    </location>
</feature>
<name>A0ABU5J155_9BACI</name>
<evidence type="ECO:0000256" key="3">
    <source>
        <dbReference type="SAM" id="SignalP"/>
    </source>
</evidence>
<keyword evidence="6" id="KW-1185">Reference proteome</keyword>
<evidence type="ECO:0000313" key="6">
    <source>
        <dbReference type="Proteomes" id="UP001290455"/>
    </source>
</evidence>
<feature type="chain" id="PRO_5045725976" evidence="3">
    <location>
        <begin position="24"/>
        <end position="233"/>
    </location>
</feature>
<keyword evidence="2" id="KW-0964">Secreted</keyword>
<gene>
    <name evidence="5" type="ORF">SM124_15575</name>
</gene>
<evidence type="ECO:0000256" key="2">
    <source>
        <dbReference type="ARBA" id="ARBA00022525"/>
    </source>
</evidence>
<sequence length="233" mass="26644">MRKLGLLLVICTISLMLMGNSQAYTGGLPLKYYPKNSVLIQTLELDSKRLLGNIIVLPLDPFNEIEAAAIITRINQLPQSLLKKINQEGIDVKLFNGRLTDNPTTEHLRGLVPRGYINQIMWDDIPGIGGSKTVLVKIGHSEKGKGHGSVNLELHELAHSIDRQVFDDLRYNQRYLKIWNDEKGNVFPNQDYFLTFSEEYFAETFAMFYLGGEHKEQLRLKAPKTYDFIKNLY</sequence>
<dbReference type="CDD" id="cd20183">
    <property type="entry name" value="M34_PPEP"/>
    <property type="match status" value="1"/>
</dbReference>
<reference evidence="5 6" key="1">
    <citation type="submission" date="2023-11" db="EMBL/GenBank/DDBJ databases">
        <title>Bacillus jintuensis, isolated from a mudflat on the Beibu Gulf coast.</title>
        <authorList>
            <person name="Li M."/>
        </authorList>
    </citation>
    <scope>NUCLEOTIDE SEQUENCE [LARGE SCALE GENOMIC DNA]</scope>
    <source>
        <strain evidence="5 6">31A1R</strain>
    </source>
</reference>
<dbReference type="InterPro" id="IPR024079">
    <property type="entry name" value="MetalloPept_cat_dom_sf"/>
</dbReference>
<dbReference type="EMBL" id="JAXOFX010000011">
    <property type="protein sequence ID" value="MDZ5473138.1"/>
    <property type="molecule type" value="Genomic_DNA"/>
</dbReference>
<feature type="signal peptide" evidence="3">
    <location>
        <begin position="1"/>
        <end position="23"/>
    </location>
</feature>
<accession>A0ABU5J155</accession>
<dbReference type="SUPFAM" id="SSF55486">
    <property type="entry name" value="Metalloproteases ('zincins'), catalytic domain"/>
    <property type="match status" value="1"/>
</dbReference>
<dbReference type="Pfam" id="PF07737">
    <property type="entry name" value="ATLF"/>
    <property type="match status" value="1"/>
</dbReference>
<evidence type="ECO:0000259" key="4">
    <source>
        <dbReference type="PROSITE" id="PS51995"/>
    </source>
</evidence>
<dbReference type="Proteomes" id="UP001290455">
    <property type="component" value="Unassembled WGS sequence"/>
</dbReference>
<evidence type="ECO:0000313" key="5">
    <source>
        <dbReference type="EMBL" id="MDZ5473138.1"/>
    </source>
</evidence>
<dbReference type="PROSITE" id="PS51995">
    <property type="entry name" value="ATLF"/>
    <property type="match status" value="1"/>
</dbReference>